<organism evidence="1">
    <name type="scientific">uncultured Thermomicrobiales bacterium</name>
    <dbReference type="NCBI Taxonomy" id="1645740"/>
    <lineage>
        <taxon>Bacteria</taxon>
        <taxon>Pseudomonadati</taxon>
        <taxon>Thermomicrobiota</taxon>
        <taxon>Thermomicrobia</taxon>
        <taxon>Thermomicrobiales</taxon>
        <taxon>environmental samples</taxon>
    </lineage>
</organism>
<dbReference type="SUPFAM" id="SSF110296">
    <property type="entry name" value="Oligoxyloglucan reducing end-specific cellobiohydrolase"/>
    <property type="match status" value="1"/>
</dbReference>
<dbReference type="AlphaFoldDB" id="A0A6J4UP29"/>
<proteinExistence type="predicted"/>
<reference evidence="1" key="1">
    <citation type="submission" date="2020-02" db="EMBL/GenBank/DDBJ databases">
        <authorList>
            <person name="Meier V. D."/>
        </authorList>
    </citation>
    <scope>NUCLEOTIDE SEQUENCE</scope>
    <source>
        <strain evidence="1">AVDCRST_MAG43</strain>
    </source>
</reference>
<dbReference type="EMBL" id="CADCWI010000059">
    <property type="protein sequence ID" value="CAA9552748.1"/>
    <property type="molecule type" value="Genomic_DNA"/>
</dbReference>
<gene>
    <name evidence="1" type="ORF">AVDCRST_MAG43-1213</name>
</gene>
<evidence type="ECO:0008006" key="2">
    <source>
        <dbReference type="Google" id="ProtNLM"/>
    </source>
</evidence>
<protein>
    <recommendedName>
        <fullName evidence="2">GH74</fullName>
    </recommendedName>
</protein>
<name>A0A6J4UP29_9BACT</name>
<sequence>MRMVRTEPGDTRFSQRTETVMNQLSRMLVLIAFLAIAPSSTTGVSSRASNEPAALMIDGDSITRLADSSPETTSHVVLGQGVYIREVGADWRRTGDAPGPGSVVFAADDPKLLLSGDHSPCLRGGSSTPLERSKDGGGAWEQVENIEALRPLAVWSESGIALGATCSGMMLSTDAGVTWSNLAGIEAGYEITAFASITSEDDARGPRVLFGMTSEGGTSRLYRLDLSDPADPRLSEPLREYWAIGDVAARDDLYILAAVDGVWVSEDAGGSWARSADGLDDVILQQDPSQAGLPANVEPESFGLFAVAFLSADNESLVVGSANGLYIAGNPEGPWNAVQGSMGEIRQIQAVPDADSLLYTDDDMVFEVRTPEAEHIAPGSSVARTGIVRVA</sequence>
<dbReference type="InterPro" id="IPR015943">
    <property type="entry name" value="WD40/YVTN_repeat-like_dom_sf"/>
</dbReference>
<accession>A0A6J4UP29</accession>
<evidence type="ECO:0000313" key="1">
    <source>
        <dbReference type="EMBL" id="CAA9552748.1"/>
    </source>
</evidence>
<dbReference type="Gene3D" id="2.130.10.10">
    <property type="entry name" value="YVTN repeat-like/Quinoprotein amine dehydrogenase"/>
    <property type="match status" value="1"/>
</dbReference>